<organism evidence="1 2">
    <name type="scientific">Salipiger thiooxidans</name>
    <dbReference type="NCBI Taxonomy" id="282683"/>
    <lineage>
        <taxon>Bacteria</taxon>
        <taxon>Pseudomonadati</taxon>
        <taxon>Pseudomonadota</taxon>
        <taxon>Alphaproteobacteria</taxon>
        <taxon>Rhodobacterales</taxon>
        <taxon>Roseobacteraceae</taxon>
        <taxon>Salipiger</taxon>
    </lineage>
</organism>
<evidence type="ECO:0000313" key="1">
    <source>
        <dbReference type="EMBL" id="SDE25289.1"/>
    </source>
</evidence>
<proteinExistence type="predicted"/>
<dbReference type="STRING" id="282683.SAMN04488105_102116"/>
<dbReference type="PROSITE" id="PS51257">
    <property type="entry name" value="PROKAR_LIPOPROTEIN"/>
    <property type="match status" value="1"/>
</dbReference>
<reference evidence="2" key="1">
    <citation type="submission" date="2016-10" db="EMBL/GenBank/DDBJ databases">
        <authorList>
            <person name="Varghese N."/>
            <person name="Submissions S."/>
        </authorList>
    </citation>
    <scope>NUCLEOTIDE SEQUENCE [LARGE SCALE GENOMIC DNA]</scope>
    <source>
        <strain evidence="2">DSM 10146</strain>
    </source>
</reference>
<evidence type="ECO:0008006" key="3">
    <source>
        <dbReference type="Google" id="ProtNLM"/>
    </source>
</evidence>
<accession>A0A1G7BE02</accession>
<dbReference type="Proteomes" id="UP000198994">
    <property type="component" value="Unassembled WGS sequence"/>
</dbReference>
<keyword evidence="2" id="KW-1185">Reference proteome</keyword>
<dbReference type="EMBL" id="FNAV01000002">
    <property type="protein sequence ID" value="SDE25289.1"/>
    <property type="molecule type" value="Genomic_DNA"/>
</dbReference>
<name>A0A1G7BE02_9RHOB</name>
<gene>
    <name evidence="1" type="ORF">SAMN04488105_102116</name>
</gene>
<protein>
    <recommendedName>
        <fullName evidence="3">Arginine transporter</fullName>
    </recommendedName>
</protein>
<sequence>MRTISCVVALAVVAGCGGGGSRSGSDYYVTRMASGPISKACIASDRTARNPQLCGCIQAAANEELSNGDQRRAVKFYQDPHSAQEVRQSDRSSDRSFWERYAKYVARAERLCSGL</sequence>
<dbReference type="RefSeq" id="WP_008886155.1">
    <property type="nucleotide sequence ID" value="NZ_FNAV01000002.1"/>
</dbReference>
<dbReference type="AlphaFoldDB" id="A0A1G7BE02"/>
<evidence type="ECO:0000313" key="2">
    <source>
        <dbReference type="Proteomes" id="UP000198994"/>
    </source>
</evidence>